<proteinExistence type="predicted"/>
<dbReference type="SUPFAM" id="SSF51735">
    <property type="entry name" value="NAD(P)-binding Rossmann-fold domains"/>
    <property type="match status" value="1"/>
</dbReference>
<dbReference type="PANTHER" id="PTHR43796:SF2">
    <property type="entry name" value="CARBOXYNORSPERMIDINE SYNTHASE"/>
    <property type="match status" value="1"/>
</dbReference>
<dbReference type="Proteomes" id="UP000051497">
    <property type="component" value="Unassembled WGS sequence"/>
</dbReference>
<dbReference type="PANTHER" id="PTHR43796">
    <property type="entry name" value="CARBOXYNORSPERMIDINE SYNTHASE"/>
    <property type="match status" value="1"/>
</dbReference>
<name>A0AAE3HW64_9GAMM</name>
<keyword evidence="1" id="KW-0175">Coiled coil</keyword>
<evidence type="ECO:0000256" key="1">
    <source>
        <dbReference type="SAM" id="Coils"/>
    </source>
</evidence>
<dbReference type="RefSeq" id="WP_075066093.1">
    <property type="nucleotide sequence ID" value="NZ_LKAJ02000001.1"/>
</dbReference>
<evidence type="ECO:0000313" key="3">
    <source>
        <dbReference type="EMBL" id="MCS5710856.1"/>
    </source>
</evidence>
<accession>A0AAE3HW64</accession>
<evidence type="ECO:0000259" key="2">
    <source>
        <dbReference type="Pfam" id="PF03435"/>
    </source>
</evidence>
<comment type="caution">
    <text evidence="3">The sequence shown here is derived from an EMBL/GenBank/DDBJ whole genome shotgun (WGS) entry which is preliminary data.</text>
</comment>
<feature type="domain" description="Saccharopine dehydrogenase NADP binding" evidence="2">
    <location>
        <begin position="11"/>
        <end position="134"/>
    </location>
</feature>
<dbReference type="EMBL" id="LKAJ02000001">
    <property type="protein sequence ID" value="MCS5710856.1"/>
    <property type="molecule type" value="Genomic_DNA"/>
</dbReference>
<dbReference type="Pfam" id="PF03435">
    <property type="entry name" value="Sacchrp_dh_NADP"/>
    <property type="match status" value="1"/>
</dbReference>
<feature type="coiled-coil region" evidence="1">
    <location>
        <begin position="36"/>
        <end position="63"/>
    </location>
</feature>
<reference evidence="3" key="2">
    <citation type="submission" date="2021-06" db="EMBL/GenBank/DDBJ databases">
        <title>Genomic Description and Analysis of Intracellular Bacteria, Candidatus Berkiella cookevillensis and Candidatus Berkiella aquae.</title>
        <authorList>
            <person name="Kidane D.T."/>
            <person name="Mehari Y.T."/>
            <person name="Rice F.C."/>
            <person name="Arivett B.A."/>
            <person name="Farone A.L."/>
            <person name="Berk S.G."/>
            <person name="Farone M.B."/>
        </authorList>
    </citation>
    <scope>NUCLEOTIDE SEQUENCE</scope>
    <source>
        <strain evidence="3">HT99</strain>
    </source>
</reference>
<protein>
    <submittedName>
        <fullName evidence="3">Saccharopine dehydrogenase NADP-binding domain-containing protein</fullName>
    </submittedName>
</protein>
<keyword evidence="4" id="KW-1185">Reference proteome</keyword>
<sequence>MVFEPVHNPRVLILGGYGNFGKRVATLLLKDPNLEVILAGRDITKAQQEVARLQQQIPHANITPLQLDWRAFDFKEKLKIAAPHLLIHSAGPFQAQDYSVVYACIDLKIHYIDLSDAREFVTGIITLDELAKQQDVVVLSGASSVPGLSSVIIDSYATKYTELREIDFGIAPGNKAERGSATIEAILSYTGKPFMRLENGRWKKVYGWQNLHRHYYGDNIGLRLHGNLDIPDLDLLPDRYPMLKTVTFHAGLEVPLLHWIMWHMSWLTRAKIVKDWSAFVKPINKLSHWFDNWGTDCGGMFIHLSGSNHDYQPLDIYWTLVADKGHGPYLPVIPSVIMAHKILDNLVPAGARPCLGLFTLAEFDEQIKDWDIYYTVQEVVS</sequence>
<evidence type="ECO:0000313" key="4">
    <source>
        <dbReference type="Proteomes" id="UP000051497"/>
    </source>
</evidence>
<reference evidence="3" key="1">
    <citation type="journal article" date="2016" name="Genome Announc.">
        <title>Draft Genome Sequences of Two Novel Amoeba-Resistant Intranuclear Bacteria, 'Candidatus Berkiella cookevillensis' and 'Candidatus Berkiella aquae'.</title>
        <authorList>
            <person name="Mehari Y.T."/>
            <person name="Arivett B.A."/>
            <person name="Farone A.L."/>
            <person name="Gunderson J.H."/>
            <person name="Farone M.B."/>
        </authorList>
    </citation>
    <scope>NUCLEOTIDE SEQUENCE</scope>
    <source>
        <strain evidence="3">HT99</strain>
    </source>
</reference>
<dbReference type="InterPro" id="IPR005097">
    <property type="entry name" value="Sacchrp_dh_NADP-bd"/>
</dbReference>
<gene>
    <name evidence="3" type="ORF">HT99x_005400</name>
</gene>
<organism evidence="3 4">
    <name type="scientific">Candidatus Berkiella aquae</name>
    <dbReference type="NCBI Taxonomy" id="295108"/>
    <lineage>
        <taxon>Bacteria</taxon>
        <taxon>Pseudomonadati</taxon>
        <taxon>Pseudomonadota</taxon>
        <taxon>Gammaproteobacteria</taxon>
        <taxon>Candidatus Berkiellales</taxon>
        <taxon>Candidatus Berkiellaceae</taxon>
        <taxon>Candidatus Berkiella</taxon>
    </lineage>
</organism>
<dbReference type="AlphaFoldDB" id="A0AAE3HW64"/>
<dbReference type="Gene3D" id="3.40.50.720">
    <property type="entry name" value="NAD(P)-binding Rossmann-like Domain"/>
    <property type="match status" value="1"/>
</dbReference>
<dbReference type="InterPro" id="IPR036291">
    <property type="entry name" value="NAD(P)-bd_dom_sf"/>
</dbReference>